<protein>
    <submittedName>
        <fullName evidence="2">Uncharacterized protein</fullName>
    </submittedName>
</protein>
<sequence length="330" mass="35505">MQDAPETSAARCEAAVAAFKVGSKSRIATTLALHDILSEPAETSPGHAGPIPTPKEVESYMEPYEDMCDQWVRDQEEARVLGKRRTPGSGASGGGAGPGKEGEDGTGGLDNNAAADFDDDDDERPAKRRIVFDDGELPWVKNEPFAAAPLHADLAETVRLLTRIEFPESQWLHLLTNRALDLDAVFSSLYSLVPSTTHTETVGGIEFTFSGGESGKPSRSITRQSDWTLAWMQAIEAGLVVFSHLSEQYRVWGIFIMGKFAAVHESQHLRVIEFEKACRLLASSSMGRLTIEAGIDTSSCQKGQSSNGPGGGKTNAKAKARPAKSGEPCR</sequence>
<dbReference type="AlphaFoldDB" id="A0AAD6ZKW5"/>
<name>A0AAD6ZKW5_9AGAR</name>
<evidence type="ECO:0000313" key="2">
    <source>
        <dbReference type="EMBL" id="KAJ7327847.1"/>
    </source>
</evidence>
<feature type="compositionally biased region" description="Polar residues" evidence="1">
    <location>
        <begin position="298"/>
        <end position="307"/>
    </location>
</feature>
<dbReference type="Proteomes" id="UP001218218">
    <property type="component" value="Unassembled WGS sequence"/>
</dbReference>
<feature type="compositionally biased region" description="Gly residues" evidence="1">
    <location>
        <begin position="90"/>
        <end position="99"/>
    </location>
</feature>
<gene>
    <name evidence="2" type="ORF">DFH08DRAFT_1025854</name>
</gene>
<reference evidence="2" key="1">
    <citation type="submission" date="2023-03" db="EMBL/GenBank/DDBJ databases">
        <title>Massive genome expansion in bonnet fungi (Mycena s.s.) driven by repeated elements and novel gene families across ecological guilds.</title>
        <authorList>
            <consortium name="Lawrence Berkeley National Laboratory"/>
            <person name="Harder C.B."/>
            <person name="Miyauchi S."/>
            <person name="Viragh M."/>
            <person name="Kuo A."/>
            <person name="Thoen E."/>
            <person name="Andreopoulos B."/>
            <person name="Lu D."/>
            <person name="Skrede I."/>
            <person name="Drula E."/>
            <person name="Henrissat B."/>
            <person name="Morin E."/>
            <person name="Kohler A."/>
            <person name="Barry K."/>
            <person name="LaButti K."/>
            <person name="Morin E."/>
            <person name="Salamov A."/>
            <person name="Lipzen A."/>
            <person name="Mereny Z."/>
            <person name="Hegedus B."/>
            <person name="Baldrian P."/>
            <person name="Stursova M."/>
            <person name="Weitz H."/>
            <person name="Taylor A."/>
            <person name="Grigoriev I.V."/>
            <person name="Nagy L.G."/>
            <person name="Martin F."/>
            <person name="Kauserud H."/>
        </authorList>
    </citation>
    <scope>NUCLEOTIDE SEQUENCE</scope>
    <source>
        <strain evidence="2">CBHHK002</strain>
    </source>
</reference>
<keyword evidence="3" id="KW-1185">Reference proteome</keyword>
<evidence type="ECO:0000256" key="1">
    <source>
        <dbReference type="SAM" id="MobiDB-lite"/>
    </source>
</evidence>
<feature type="region of interest" description="Disordered" evidence="1">
    <location>
        <begin position="298"/>
        <end position="330"/>
    </location>
</feature>
<organism evidence="2 3">
    <name type="scientific">Mycena albidolilacea</name>
    <dbReference type="NCBI Taxonomy" id="1033008"/>
    <lineage>
        <taxon>Eukaryota</taxon>
        <taxon>Fungi</taxon>
        <taxon>Dikarya</taxon>
        <taxon>Basidiomycota</taxon>
        <taxon>Agaricomycotina</taxon>
        <taxon>Agaricomycetes</taxon>
        <taxon>Agaricomycetidae</taxon>
        <taxon>Agaricales</taxon>
        <taxon>Marasmiineae</taxon>
        <taxon>Mycenaceae</taxon>
        <taxon>Mycena</taxon>
    </lineage>
</organism>
<feature type="region of interest" description="Disordered" evidence="1">
    <location>
        <begin position="38"/>
        <end position="59"/>
    </location>
</feature>
<accession>A0AAD6ZKW5</accession>
<dbReference type="EMBL" id="JARIHO010000040">
    <property type="protein sequence ID" value="KAJ7327847.1"/>
    <property type="molecule type" value="Genomic_DNA"/>
</dbReference>
<proteinExistence type="predicted"/>
<comment type="caution">
    <text evidence="2">The sequence shown here is derived from an EMBL/GenBank/DDBJ whole genome shotgun (WGS) entry which is preliminary data.</text>
</comment>
<evidence type="ECO:0000313" key="3">
    <source>
        <dbReference type="Proteomes" id="UP001218218"/>
    </source>
</evidence>
<feature type="region of interest" description="Disordered" evidence="1">
    <location>
        <begin position="81"/>
        <end position="124"/>
    </location>
</feature>